<dbReference type="InterPro" id="IPR001624">
    <property type="entry name" value="FliE"/>
</dbReference>
<evidence type="ECO:0000256" key="4">
    <source>
        <dbReference type="HAMAP-Rule" id="MF_00724"/>
    </source>
</evidence>
<dbReference type="RefSeq" id="WP_382260027.1">
    <property type="nucleotide sequence ID" value="NZ_JBHTBX010000018.1"/>
</dbReference>
<dbReference type="PANTHER" id="PTHR34653">
    <property type="match status" value="1"/>
</dbReference>
<keyword evidence="3 4" id="KW-0975">Bacterial flagellum</keyword>
<sequence>MDLRISSLNSQALQKAGQTQFKRPATGAAQGVGSGFADNFKTALKSVSSAQNEASRLQTEVQMGNPKVSLEETMLAMQKAQIGFQATLHVRNRMVQAYTDIMNMSV</sequence>
<accession>A0ABW2REB0</accession>
<keyword evidence="6" id="KW-0282">Flagellum</keyword>
<keyword evidence="6" id="KW-0966">Cell projection</keyword>
<dbReference type="NCBIfam" id="TIGR00205">
    <property type="entry name" value="fliE"/>
    <property type="match status" value="1"/>
</dbReference>
<dbReference type="PRINTS" id="PR01006">
    <property type="entry name" value="FLGHOOKFLIE"/>
</dbReference>
<dbReference type="EMBL" id="JBHTBX010000018">
    <property type="protein sequence ID" value="MFC7436411.1"/>
    <property type="molecule type" value="Genomic_DNA"/>
</dbReference>
<evidence type="ECO:0000313" key="7">
    <source>
        <dbReference type="Proteomes" id="UP001596495"/>
    </source>
</evidence>
<reference evidence="7" key="1">
    <citation type="journal article" date="2019" name="Int. J. Syst. Evol. Microbiol.">
        <title>The Global Catalogue of Microorganisms (GCM) 10K type strain sequencing project: providing services to taxonomists for standard genome sequencing and annotation.</title>
        <authorList>
            <consortium name="The Broad Institute Genomics Platform"/>
            <consortium name="The Broad Institute Genome Sequencing Center for Infectious Disease"/>
            <person name="Wu L."/>
            <person name="Ma J."/>
        </authorList>
    </citation>
    <scope>NUCLEOTIDE SEQUENCE [LARGE SCALE GENOMIC DNA]</scope>
    <source>
        <strain evidence="7">CCUG 54518</strain>
    </source>
</reference>
<evidence type="ECO:0000256" key="5">
    <source>
        <dbReference type="NCBIfam" id="TIGR00205"/>
    </source>
</evidence>
<gene>
    <name evidence="4 6" type="primary">fliE</name>
    <name evidence="6" type="ORF">ACFQNJ_18040</name>
</gene>
<name>A0ABW2REB0_9BURK</name>
<comment type="subcellular location">
    <subcellularLocation>
        <location evidence="1 4">Bacterial flagellum basal body</location>
    </subcellularLocation>
</comment>
<protein>
    <recommendedName>
        <fullName evidence="4 5">Flagellar hook-basal body complex protein FliE</fullName>
    </recommendedName>
</protein>
<proteinExistence type="inferred from homology"/>
<organism evidence="6 7">
    <name type="scientific">Hydrogenophaga bisanensis</name>
    <dbReference type="NCBI Taxonomy" id="439611"/>
    <lineage>
        <taxon>Bacteria</taxon>
        <taxon>Pseudomonadati</taxon>
        <taxon>Pseudomonadota</taxon>
        <taxon>Betaproteobacteria</taxon>
        <taxon>Burkholderiales</taxon>
        <taxon>Comamonadaceae</taxon>
        <taxon>Hydrogenophaga</taxon>
    </lineage>
</organism>
<comment type="caution">
    <text evidence="6">The sequence shown here is derived from an EMBL/GenBank/DDBJ whole genome shotgun (WGS) entry which is preliminary data.</text>
</comment>
<keyword evidence="7" id="KW-1185">Reference proteome</keyword>
<evidence type="ECO:0000256" key="3">
    <source>
        <dbReference type="ARBA" id="ARBA00023143"/>
    </source>
</evidence>
<dbReference type="HAMAP" id="MF_00724">
    <property type="entry name" value="FliE"/>
    <property type="match status" value="1"/>
</dbReference>
<dbReference type="Pfam" id="PF02049">
    <property type="entry name" value="FliE"/>
    <property type="match status" value="1"/>
</dbReference>
<comment type="similarity">
    <text evidence="2 4">Belongs to the FliE family.</text>
</comment>
<evidence type="ECO:0000256" key="1">
    <source>
        <dbReference type="ARBA" id="ARBA00004117"/>
    </source>
</evidence>
<keyword evidence="6" id="KW-0969">Cilium</keyword>
<evidence type="ECO:0000313" key="6">
    <source>
        <dbReference type="EMBL" id="MFC7436411.1"/>
    </source>
</evidence>
<dbReference type="PANTHER" id="PTHR34653:SF1">
    <property type="entry name" value="FLAGELLAR HOOK-BASAL BODY COMPLEX PROTEIN FLIE"/>
    <property type="match status" value="1"/>
</dbReference>
<evidence type="ECO:0000256" key="2">
    <source>
        <dbReference type="ARBA" id="ARBA00009272"/>
    </source>
</evidence>
<dbReference type="Proteomes" id="UP001596495">
    <property type="component" value="Unassembled WGS sequence"/>
</dbReference>